<evidence type="ECO:0000313" key="4">
    <source>
        <dbReference type="EMBL" id="CAL4766783.1"/>
    </source>
</evidence>
<reference evidence="4 5" key="2">
    <citation type="submission" date="2024-05" db="EMBL/GenBank/DDBJ databases">
        <authorList>
            <person name="Chen Y."/>
            <person name="Shah S."/>
            <person name="Dougan E. K."/>
            <person name="Thang M."/>
            <person name="Chan C."/>
        </authorList>
    </citation>
    <scope>NUCLEOTIDE SEQUENCE [LARGE SCALE GENOMIC DNA]</scope>
</reference>
<evidence type="ECO:0000313" key="5">
    <source>
        <dbReference type="Proteomes" id="UP001152797"/>
    </source>
</evidence>
<evidence type="ECO:0000313" key="3">
    <source>
        <dbReference type="EMBL" id="CAI3979471.1"/>
    </source>
</evidence>
<dbReference type="AlphaFoldDB" id="A0A9P1BU25"/>
<evidence type="ECO:0000256" key="1">
    <source>
        <dbReference type="SAM" id="Coils"/>
    </source>
</evidence>
<sequence>MPNLHCRRRALLSIALLVCWQVGRWSTRSPSFVSTNGDSKDGAVAFESSFSQLGRRTALVGALSLTQPSVALAKRGGGEGGDLVTKQAMPSTIEAEEPISEDWKPVDIGESSLVDPDDPKYKQMKLMNEIEKQKARNEEYNAMSAEEKQQKMCELLGRGCQNL</sequence>
<organism evidence="3">
    <name type="scientific">Cladocopium goreaui</name>
    <dbReference type="NCBI Taxonomy" id="2562237"/>
    <lineage>
        <taxon>Eukaryota</taxon>
        <taxon>Sar</taxon>
        <taxon>Alveolata</taxon>
        <taxon>Dinophyceae</taxon>
        <taxon>Suessiales</taxon>
        <taxon>Symbiodiniaceae</taxon>
        <taxon>Cladocopium</taxon>
    </lineage>
</organism>
<comment type="caution">
    <text evidence="3">The sequence shown here is derived from an EMBL/GenBank/DDBJ whole genome shotgun (WGS) entry which is preliminary data.</text>
</comment>
<feature type="chain" id="PRO_5043269809" evidence="2">
    <location>
        <begin position="26"/>
        <end position="163"/>
    </location>
</feature>
<accession>A0A9P1BU25</accession>
<dbReference type="EMBL" id="CAMXCT030000489">
    <property type="protein sequence ID" value="CAL4766783.1"/>
    <property type="molecule type" value="Genomic_DNA"/>
</dbReference>
<name>A0A9P1BU25_9DINO</name>
<protein>
    <submittedName>
        <fullName evidence="3">Uncharacterized protein</fullName>
    </submittedName>
</protein>
<dbReference type="Proteomes" id="UP001152797">
    <property type="component" value="Unassembled WGS sequence"/>
</dbReference>
<feature type="coiled-coil region" evidence="1">
    <location>
        <begin position="123"/>
        <end position="150"/>
    </location>
</feature>
<dbReference type="OrthoDB" id="413689at2759"/>
<evidence type="ECO:0000256" key="2">
    <source>
        <dbReference type="SAM" id="SignalP"/>
    </source>
</evidence>
<reference evidence="3" key="1">
    <citation type="submission" date="2022-10" db="EMBL/GenBank/DDBJ databases">
        <authorList>
            <person name="Chen Y."/>
            <person name="Dougan E. K."/>
            <person name="Chan C."/>
            <person name="Rhodes N."/>
            <person name="Thang M."/>
        </authorList>
    </citation>
    <scope>NUCLEOTIDE SEQUENCE</scope>
</reference>
<keyword evidence="5" id="KW-1185">Reference proteome</keyword>
<gene>
    <name evidence="3" type="ORF">C1SCF055_LOCUS7420</name>
</gene>
<keyword evidence="2" id="KW-0732">Signal</keyword>
<proteinExistence type="predicted"/>
<dbReference type="EMBL" id="CAMXCT020000489">
    <property type="protein sequence ID" value="CAL1132846.1"/>
    <property type="molecule type" value="Genomic_DNA"/>
</dbReference>
<feature type="signal peptide" evidence="2">
    <location>
        <begin position="1"/>
        <end position="25"/>
    </location>
</feature>
<dbReference type="EMBL" id="CAMXCT010000489">
    <property type="protein sequence ID" value="CAI3979471.1"/>
    <property type="molecule type" value="Genomic_DNA"/>
</dbReference>
<keyword evidence="1" id="KW-0175">Coiled coil</keyword>